<dbReference type="Proteomes" id="UP000294360">
    <property type="component" value="Chromosome"/>
</dbReference>
<evidence type="ECO:0000313" key="1">
    <source>
        <dbReference type="EMBL" id="VFU10638.1"/>
    </source>
</evidence>
<dbReference type="GO" id="GO:0016740">
    <property type="term" value="F:transferase activity"/>
    <property type="evidence" value="ECO:0007669"/>
    <property type="project" value="UniProtKB-KW"/>
</dbReference>
<dbReference type="Pfam" id="PF05014">
    <property type="entry name" value="Nuc_deoxyrib_tr"/>
    <property type="match status" value="1"/>
</dbReference>
<protein>
    <submittedName>
        <fullName evidence="1">Nucleoside 2-deoxyribosyltransferase</fullName>
    </submittedName>
</protein>
<dbReference type="RefSeq" id="WP_134491431.1">
    <property type="nucleotide sequence ID" value="NZ_CP139089.1"/>
</dbReference>
<evidence type="ECO:0000313" key="2">
    <source>
        <dbReference type="Proteomes" id="UP000294360"/>
    </source>
</evidence>
<gene>
    <name evidence="1" type="ORF">MTUNDRAET4_3751</name>
</gene>
<dbReference type="PANTHER" id="PTHR15364">
    <property type="entry name" value="2'-DEOXYNUCLEOSIDE 5'-PHOSPHATE N-HYDROLASE 1"/>
    <property type="match status" value="1"/>
</dbReference>
<name>A0A4V6IN45_METTU</name>
<dbReference type="GO" id="GO:0009159">
    <property type="term" value="P:deoxyribonucleoside monophosphate catabolic process"/>
    <property type="evidence" value="ECO:0007669"/>
    <property type="project" value="TreeGrafter"/>
</dbReference>
<dbReference type="SUPFAM" id="SSF52309">
    <property type="entry name" value="N-(deoxy)ribosyltransferase-like"/>
    <property type="match status" value="1"/>
</dbReference>
<dbReference type="Gene3D" id="3.40.50.450">
    <property type="match status" value="1"/>
</dbReference>
<dbReference type="InterPro" id="IPR051239">
    <property type="entry name" value="2'-dNMP_N-hydrolase"/>
</dbReference>
<dbReference type="GO" id="GO:0070694">
    <property type="term" value="F:5-hydroxymethyl-dUMP N-hydrolase activity"/>
    <property type="evidence" value="ECO:0007669"/>
    <property type="project" value="TreeGrafter"/>
</dbReference>
<sequence length="192" mass="21026">MTRRLRIYLAGPEVFLSDAKAAGERKTALCAQYGFEGLFPLESEALDDGVERSLSIYRANRAMILAADGAIFNLTPFRGPSADAGTVFELGLCAGLGKPVFAYSNEDGALLDRIKRDMGATFDAATGRWRDALGMTIEDFGHADNLMLGGCLTEQGRRLTQRRTAPDERFTDLSGFRLCLEHAAQHFRVALE</sequence>
<dbReference type="EMBL" id="LR536450">
    <property type="protein sequence ID" value="VFU10638.1"/>
    <property type="molecule type" value="Genomic_DNA"/>
</dbReference>
<organism evidence="1 2">
    <name type="scientific">Methylocella tundrae</name>
    <dbReference type="NCBI Taxonomy" id="227605"/>
    <lineage>
        <taxon>Bacteria</taxon>
        <taxon>Pseudomonadati</taxon>
        <taxon>Pseudomonadota</taxon>
        <taxon>Alphaproteobacteria</taxon>
        <taxon>Hyphomicrobiales</taxon>
        <taxon>Beijerinckiaceae</taxon>
        <taxon>Methylocella</taxon>
    </lineage>
</organism>
<dbReference type="InterPro" id="IPR007710">
    <property type="entry name" value="Nucleoside_deoxyribTrfase"/>
</dbReference>
<reference evidence="1 2" key="1">
    <citation type="submission" date="2019-03" db="EMBL/GenBank/DDBJ databases">
        <authorList>
            <person name="Kox A.R. M."/>
        </authorList>
    </citation>
    <scope>NUCLEOTIDE SEQUENCE [LARGE SCALE GENOMIC DNA]</scope>
    <source>
        <strain evidence="1">MTUNDRAET4 annotated genome</strain>
    </source>
</reference>
<accession>A0A4V6IN45</accession>
<dbReference type="AlphaFoldDB" id="A0A4V6IN45"/>
<dbReference type="PANTHER" id="PTHR15364:SF0">
    <property type="entry name" value="2'-DEOXYNUCLEOSIDE 5'-PHOSPHATE N-HYDROLASE 1"/>
    <property type="match status" value="1"/>
</dbReference>
<dbReference type="OrthoDB" id="9795789at2"/>
<proteinExistence type="predicted"/>
<keyword evidence="1" id="KW-0808">Transferase</keyword>
<dbReference type="KEGG" id="mtun:MTUNDRAET4_3751"/>